<keyword evidence="3" id="KW-1185">Reference proteome</keyword>
<dbReference type="Pfam" id="PF00561">
    <property type="entry name" value="Abhydrolase_1"/>
    <property type="match status" value="1"/>
</dbReference>
<dbReference type="InterPro" id="IPR000073">
    <property type="entry name" value="AB_hydrolase_1"/>
</dbReference>
<proteinExistence type="predicted"/>
<evidence type="ECO:0000259" key="1">
    <source>
        <dbReference type="Pfam" id="PF00561"/>
    </source>
</evidence>
<dbReference type="InterPro" id="IPR029058">
    <property type="entry name" value="AB_hydrolase_fold"/>
</dbReference>
<sequence length="285" mass="32439">MPFVRVSTSTGNINFHYIISIPECANAESLDENLPVLLFFHGMGLPTVFHSQFGDPLLRKFNLVTFHLKFHGETTSDAVPDRYGAEEAAEDALALMEALQLPPCHFVTMDIGSMIEMQIAVIHHEKALSLFIMSRLCSEELPEVYQARKELHDLWFSGIPHAPQDVVIGYTHICLAVTCQILLNCMNFKLFDYSASIHFQTWDMNHSAEYSLATYHFFIKCKPYSQETLSRIACPVRLLQGGNNIVYTESYTQRFVHDLKQADVDVSWHTVLNALHYLCVEHGPE</sequence>
<gene>
    <name evidence="2" type="ORF">GYMLUDRAFT_177371</name>
</gene>
<evidence type="ECO:0000313" key="2">
    <source>
        <dbReference type="EMBL" id="KIK54366.1"/>
    </source>
</evidence>
<dbReference type="EMBL" id="KN834816">
    <property type="protein sequence ID" value="KIK54366.1"/>
    <property type="molecule type" value="Genomic_DNA"/>
</dbReference>
<dbReference type="AlphaFoldDB" id="A0A0D0BHV4"/>
<dbReference type="HOGENOM" id="CLU_070118_0_0_1"/>
<dbReference type="Gene3D" id="3.40.50.1820">
    <property type="entry name" value="alpha/beta hydrolase"/>
    <property type="match status" value="1"/>
</dbReference>
<reference evidence="2 3" key="1">
    <citation type="submission" date="2014-04" db="EMBL/GenBank/DDBJ databases">
        <title>Evolutionary Origins and Diversification of the Mycorrhizal Mutualists.</title>
        <authorList>
            <consortium name="DOE Joint Genome Institute"/>
            <consortium name="Mycorrhizal Genomics Consortium"/>
            <person name="Kohler A."/>
            <person name="Kuo A."/>
            <person name="Nagy L.G."/>
            <person name="Floudas D."/>
            <person name="Copeland A."/>
            <person name="Barry K.W."/>
            <person name="Cichocki N."/>
            <person name="Veneault-Fourrey C."/>
            <person name="LaButti K."/>
            <person name="Lindquist E.A."/>
            <person name="Lipzen A."/>
            <person name="Lundell T."/>
            <person name="Morin E."/>
            <person name="Murat C."/>
            <person name="Riley R."/>
            <person name="Ohm R."/>
            <person name="Sun H."/>
            <person name="Tunlid A."/>
            <person name="Henrissat B."/>
            <person name="Grigoriev I.V."/>
            <person name="Hibbett D.S."/>
            <person name="Martin F."/>
        </authorList>
    </citation>
    <scope>NUCLEOTIDE SEQUENCE [LARGE SCALE GENOMIC DNA]</scope>
    <source>
        <strain evidence="2 3">FD-317 M1</strain>
    </source>
</reference>
<organism evidence="2 3">
    <name type="scientific">Collybiopsis luxurians FD-317 M1</name>
    <dbReference type="NCBI Taxonomy" id="944289"/>
    <lineage>
        <taxon>Eukaryota</taxon>
        <taxon>Fungi</taxon>
        <taxon>Dikarya</taxon>
        <taxon>Basidiomycota</taxon>
        <taxon>Agaricomycotina</taxon>
        <taxon>Agaricomycetes</taxon>
        <taxon>Agaricomycetidae</taxon>
        <taxon>Agaricales</taxon>
        <taxon>Marasmiineae</taxon>
        <taxon>Omphalotaceae</taxon>
        <taxon>Collybiopsis</taxon>
        <taxon>Collybiopsis luxurians</taxon>
    </lineage>
</organism>
<dbReference type="Proteomes" id="UP000053593">
    <property type="component" value="Unassembled WGS sequence"/>
</dbReference>
<dbReference type="OrthoDB" id="19657at2759"/>
<protein>
    <recommendedName>
        <fullName evidence="1">AB hydrolase-1 domain-containing protein</fullName>
    </recommendedName>
</protein>
<evidence type="ECO:0000313" key="3">
    <source>
        <dbReference type="Proteomes" id="UP000053593"/>
    </source>
</evidence>
<feature type="domain" description="AB hydrolase-1" evidence="1">
    <location>
        <begin position="35"/>
        <end position="157"/>
    </location>
</feature>
<accession>A0A0D0BHV4</accession>
<name>A0A0D0BHV4_9AGAR</name>
<dbReference type="SUPFAM" id="SSF53474">
    <property type="entry name" value="alpha/beta-Hydrolases"/>
    <property type="match status" value="1"/>
</dbReference>